<accession>A0A1M5UVD8</accession>
<keyword evidence="6 10" id="KW-0547">Nucleotide-binding</keyword>
<evidence type="ECO:0000313" key="12">
    <source>
        <dbReference type="EMBL" id="SHH66987.1"/>
    </source>
</evidence>
<evidence type="ECO:0000256" key="8">
    <source>
        <dbReference type="ARBA" id="ARBA00023027"/>
    </source>
</evidence>
<evidence type="ECO:0000256" key="7">
    <source>
        <dbReference type="ARBA" id="ARBA00022840"/>
    </source>
</evidence>
<dbReference type="EMBL" id="FQXR01000003">
    <property type="protein sequence ID" value="SHH66987.1"/>
    <property type="molecule type" value="Genomic_DNA"/>
</dbReference>
<keyword evidence="13" id="KW-1185">Reference proteome</keyword>
<name>A0A1M5UVD8_9FIRM</name>
<comment type="catalytic activity">
    <reaction evidence="9 10">
        <text>nicotinate beta-D-ribonucleotide + ATP + H(+) = deamido-NAD(+) + diphosphate</text>
        <dbReference type="Rhea" id="RHEA:22860"/>
        <dbReference type="ChEBI" id="CHEBI:15378"/>
        <dbReference type="ChEBI" id="CHEBI:30616"/>
        <dbReference type="ChEBI" id="CHEBI:33019"/>
        <dbReference type="ChEBI" id="CHEBI:57502"/>
        <dbReference type="ChEBI" id="CHEBI:58437"/>
        <dbReference type="EC" id="2.7.7.18"/>
    </reaction>
</comment>
<evidence type="ECO:0000256" key="4">
    <source>
        <dbReference type="ARBA" id="ARBA00022679"/>
    </source>
</evidence>
<evidence type="ECO:0000256" key="3">
    <source>
        <dbReference type="ARBA" id="ARBA00022642"/>
    </source>
</evidence>
<comment type="pathway">
    <text evidence="2 10">Cofactor biosynthesis; NAD(+) biosynthesis; deamido-NAD(+) from nicotinate D-ribonucleotide: step 1/1.</text>
</comment>
<comment type="function">
    <text evidence="1 10">Catalyzes the reversible adenylation of nicotinate mononucleotide (NaMN) to nicotinic acid adenine dinucleotide (NaAD).</text>
</comment>
<dbReference type="GO" id="GO:0004515">
    <property type="term" value="F:nicotinate-nucleotide adenylyltransferase activity"/>
    <property type="evidence" value="ECO:0007669"/>
    <property type="project" value="UniProtKB-UniRule"/>
</dbReference>
<evidence type="ECO:0000256" key="1">
    <source>
        <dbReference type="ARBA" id="ARBA00002324"/>
    </source>
</evidence>
<dbReference type="CDD" id="cd02165">
    <property type="entry name" value="NMNAT"/>
    <property type="match status" value="1"/>
</dbReference>
<dbReference type="RefSeq" id="WP_072743354.1">
    <property type="nucleotide sequence ID" value="NZ_FQXR01000003.1"/>
</dbReference>
<dbReference type="PANTHER" id="PTHR39321:SF3">
    <property type="entry name" value="PHOSPHOPANTETHEINE ADENYLYLTRANSFERASE"/>
    <property type="match status" value="1"/>
</dbReference>
<dbReference type="AlphaFoldDB" id="A0A1M5UVD8"/>
<evidence type="ECO:0000256" key="2">
    <source>
        <dbReference type="ARBA" id="ARBA00005019"/>
    </source>
</evidence>
<dbReference type="HAMAP" id="MF_00244">
    <property type="entry name" value="NaMN_adenylyltr"/>
    <property type="match status" value="1"/>
</dbReference>
<dbReference type="NCBIfam" id="NF000840">
    <property type="entry name" value="PRK00071.1-3"/>
    <property type="match status" value="1"/>
</dbReference>
<dbReference type="Gene3D" id="3.40.50.620">
    <property type="entry name" value="HUPs"/>
    <property type="match status" value="1"/>
</dbReference>
<keyword evidence="4 10" id="KW-0808">Transferase</keyword>
<dbReference type="GO" id="GO:0009435">
    <property type="term" value="P:NAD+ biosynthetic process"/>
    <property type="evidence" value="ECO:0007669"/>
    <property type="project" value="UniProtKB-UniRule"/>
</dbReference>
<dbReference type="InterPro" id="IPR014729">
    <property type="entry name" value="Rossmann-like_a/b/a_fold"/>
</dbReference>
<dbReference type="NCBIfam" id="TIGR00482">
    <property type="entry name" value="nicotinate (nicotinamide) nucleotide adenylyltransferase"/>
    <property type="match status" value="1"/>
</dbReference>
<dbReference type="Pfam" id="PF01467">
    <property type="entry name" value="CTP_transf_like"/>
    <property type="match status" value="1"/>
</dbReference>
<dbReference type="STRING" id="1123281.SAMN02745180_00784"/>
<comment type="similarity">
    <text evidence="10">Belongs to the NadD family.</text>
</comment>
<dbReference type="GO" id="GO:0005524">
    <property type="term" value="F:ATP binding"/>
    <property type="evidence" value="ECO:0007669"/>
    <property type="project" value="UniProtKB-KW"/>
</dbReference>
<evidence type="ECO:0000313" key="13">
    <source>
        <dbReference type="Proteomes" id="UP000184389"/>
    </source>
</evidence>
<keyword evidence="5 10" id="KW-0548">Nucleotidyltransferase</keyword>
<protein>
    <recommendedName>
        <fullName evidence="10">Probable nicotinate-nucleotide adenylyltransferase</fullName>
        <ecNumber evidence="10">2.7.7.18</ecNumber>
    </recommendedName>
    <alternativeName>
        <fullName evidence="10">Deamido-NAD(+) diphosphorylase</fullName>
    </alternativeName>
    <alternativeName>
        <fullName evidence="10">Deamido-NAD(+) pyrophosphorylase</fullName>
    </alternativeName>
    <alternativeName>
        <fullName evidence="10">Nicotinate mononucleotide adenylyltransferase</fullName>
        <shortName evidence="10">NaMN adenylyltransferase</shortName>
    </alternativeName>
</protein>
<dbReference type="EC" id="2.7.7.18" evidence="10"/>
<dbReference type="SUPFAM" id="SSF52374">
    <property type="entry name" value="Nucleotidylyl transferase"/>
    <property type="match status" value="1"/>
</dbReference>
<gene>
    <name evidence="10" type="primary">nadD</name>
    <name evidence="12" type="ORF">SAMN02745180_00784</name>
</gene>
<keyword evidence="3 10" id="KW-0662">Pyridine nucleotide biosynthesis</keyword>
<dbReference type="InterPro" id="IPR005248">
    <property type="entry name" value="NadD/NMNAT"/>
</dbReference>
<evidence type="ECO:0000259" key="11">
    <source>
        <dbReference type="Pfam" id="PF01467"/>
    </source>
</evidence>
<evidence type="ECO:0000256" key="5">
    <source>
        <dbReference type="ARBA" id="ARBA00022695"/>
    </source>
</evidence>
<evidence type="ECO:0000256" key="10">
    <source>
        <dbReference type="HAMAP-Rule" id="MF_00244"/>
    </source>
</evidence>
<keyword evidence="7 10" id="KW-0067">ATP-binding</keyword>
<reference evidence="12 13" key="1">
    <citation type="submission" date="2016-11" db="EMBL/GenBank/DDBJ databases">
        <authorList>
            <person name="Jaros S."/>
            <person name="Januszkiewicz K."/>
            <person name="Wedrychowicz H."/>
        </authorList>
    </citation>
    <scope>NUCLEOTIDE SEQUENCE [LARGE SCALE GENOMIC DNA]</scope>
    <source>
        <strain evidence="12 13">DSM 13106</strain>
    </source>
</reference>
<sequence length="202" mass="23808">MKTKIGIMGGTFDPIHLGHLILAEETRVHFNLDKVVFIPSGRPPHKNWDDITEPYDRYEMTLLATNDNPYFFVSTMEIEREGLTYTVDTIKRLKKENKDAEYYFITGADSLVDIYKWKNHEELLKLCKFVTVKRIGIPNSELENLIDKINKEHRDTAYLLTIPYIDISSTGIRNRVKRGKSIKYYVPEEVERYIKKKKLYIE</sequence>
<evidence type="ECO:0000256" key="9">
    <source>
        <dbReference type="ARBA" id="ARBA00048721"/>
    </source>
</evidence>
<dbReference type="UniPathway" id="UPA00253">
    <property type="reaction ID" value="UER00332"/>
</dbReference>
<dbReference type="InterPro" id="IPR004821">
    <property type="entry name" value="Cyt_trans-like"/>
</dbReference>
<keyword evidence="8 10" id="KW-0520">NAD</keyword>
<evidence type="ECO:0000256" key="6">
    <source>
        <dbReference type="ARBA" id="ARBA00022741"/>
    </source>
</evidence>
<dbReference type="OrthoDB" id="5295945at2"/>
<dbReference type="Proteomes" id="UP000184389">
    <property type="component" value="Unassembled WGS sequence"/>
</dbReference>
<proteinExistence type="inferred from homology"/>
<organism evidence="12 13">
    <name type="scientific">Sporanaerobacter acetigenes DSM 13106</name>
    <dbReference type="NCBI Taxonomy" id="1123281"/>
    <lineage>
        <taxon>Bacteria</taxon>
        <taxon>Bacillati</taxon>
        <taxon>Bacillota</taxon>
        <taxon>Tissierellia</taxon>
        <taxon>Tissierellales</taxon>
        <taxon>Sporanaerobacteraceae</taxon>
        <taxon>Sporanaerobacter</taxon>
    </lineage>
</organism>
<feature type="domain" description="Cytidyltransferase-like" evidence="11">
    <location>
        <begin position="7"/>
        <end position="175"/>
    </location>
</feature>
<dbReference type="NCBIfam" id="TIGR00125">
    <property type="entry name" value="cyt_tran_rel"/>
    <property type="match status" value="1"/>
</dbReference>
<dbReference type="PANTHER" id="PTHR39321">
    <property type="entry name" value="NICOTINATE-NUCLEOTIDE ADENYLYLTRANSFERASE-RELATED"/>
    <property type="match status" value="1"/>
</dbReference>